<dbReference type="Proteomes" id="UP000251002">
    <property type="component" value="Unassembled WGS sequence"/>
</dbReference>
<dbReference type="NCBIfam" id="TIGR01509">
    <property type="entry name" value="HAD-SF-IA-v3"/>
    <property type="match status" value="1"/>
</dbReference>
<evidence type="ECO:0000313" key="4">
    <source>
        <dbReference type="EMBL" id="RAZ80935.1"/>
    </source>
</evidence>
<comment type="similarity">
    <text evidence="3">Belongs to the HAD-like hydrolase superfamily.</text>
</comment>
<name>A0A365L6C6_9BACL</name>
<dbReference type="Pfam" id="PF00702">
    <property type="entry name" value="Hydrolase"/>
    <property type="match status" value="1"/>
</dbReference>
<keyword evidence="3" id="KW-0170">Cobalt</keyword>
<reference evidence="4 5" key="1">
    <citation type="submission" date="2018-06" db="EMBL/GenBank/DDBJ databases">
        <title>The draft genome sequences of strains SCU63 and S1.</title>
        <authorList>
            <person name="Gan L."/>
        </authorList>
    </citation>
    <scope>NUCLEOTIDE SEQUENCE [LARGE SCALE GENOMIC DNA]</scope>
    <source>
        <strain evidence="4 5">SCU63</strain>
    </source>
</reference>
<comment type="function">
    <text evidence="3">Catalyzes the last step of the phosphorylated serine biosynthetic pathway, i.e. dephosphorylation of O-phospho-L-serine to form L-serine.</text>
</comment>
<dbReference type="PANTHER" id="PTHR46470:SF3">
    <property type="entry name" value="N-ACYLNEURAMINATE-9-PHOSPHATASE"/>
    <property type="match status" value="1"/>
</dbReference>
<evidence type="ECO:0000256" key="3">
    <source>
        <dbReference type="HAMAP-Rule" id="MF_02240"/>
    </source>
</evidence>
<dbReference type="NCBIfam" id="TIGR01549">
    <property type="entry name" value="HAD-SF-IA-v1"/>
    <property type="match status" value="1"/>
</dbReference>
<comment type="cofactor">
    <cofactor evidence="3">
        <name>Mg(2+)</name>
        <dbReference type="ChEBI" id="CHEBI:18420"/>
    </cofactor>
    <cofactor evidence="3">
        <name>Co(2+)</name>
        <dbReference type="ChEBI" id="CHEBI:48828"/>
    </cofactor>
</comment>
<dbReference type="PANTHER" id="PTHR46470">
    <property type="entry name" value="N-ACYLNEURAMINATE-9-PHOSPHATASE"/>
    <property type="match status" value="1"/>
</dbReference>
<dbReference type="GO" id="GO:0006564">
    <property type="term" value="P:L-serine biosynthetic process"/>
    <property type="evidence" value="ECO:0007669"/>
    <property type="project" value="UniProtKB-UniRule"/>
</dbReference>
<protein>
    <recommendedName>
        <fullName evidence="3">Phosphoserine phosphatase</fullName>
        <shortName evidence="3">PSP</shortName>
        <ecNumber evidence="3">3.1.3.3</ecNumber>
    </recommendedName>
</protein>
<dbReference type="InterPro" id="IPR006439">
    <property type="entry name" value="HAD-SF_hydro_IA"/>
</dbReference>
<dbReference type="Gene3D" id="1.20.120.710">
    <property type="entry name" value="Haloacid dehalogenase hydrolase-like domain"/>
    <property type="match status" value="1"/>
</dbReference>
<dbReference type="AlphaFoldDB" id="A0A365L6C6"/>
<dbReference type="Gene3D" id="3.40.50.1000">
    <property type="entry name" value="HAD superfamily/HAD-like"/>
    <property type="match status" value="1"/>
</dbReference>
<keyword evidence="3" id="KW-0718">Serine biosynthesis</keyword>
<dbReference type="InterPro" id="IPR044266">
    <property type="entry name" value="PSP_YsaA"/>
</dbReference>
<comment type="catalytic activity">
    <reaction evidence="3">
        <text>O-phospho-L-serine + H2O = L-serine + phosphate</text>
        <dbReference type="Rhea" id="RHEA:21208"/>
        <dbReference type="ChEBI" id="CHEBI:15377"/>
        <dbReference type="ChEBI" id="CHEBI:33384"/>
        <dbReference type="ChEBI" id="CHEBI:43474"/>
        <dbReference type="ChEBI" id="CHEBI:57524"/>
        <dbReference type="EC" id="3.1.3.3"/>
    </reaction>
</comment>
<keyword evidence="5" id="KW-1185">Reference proteome</keyword>
<evidence type="ECO:0000256" key="1">
    <source>
        <dbReference type="ARBA" id="ARBA00022801"/>
    </source>
</evidence>
<comment type="catalytic activity">
    <reaction evidence="3">
        <text>O-phospho-D-serine + H2O = D-serine + phosphate</text>
        <dbReference type="Rhea" id="RHEA:24873"/>
        <dbReference type="ChEBI" id="CHEBI:15377"/>
        <dbReference type="ChEBI" id="CHEBI:35247"/>
        <dbReference type="ChEBI" id="CHEBI:43474"/>
        <dbReference type="ChEBI" id="CHEBI:58680"/>
        <dbReference type="EC" id="3.1.3.3"/>
    </reaction>
</comment>
<comment type="caution">
    <text evidence="4">The sequence shown here is derived from an EMBL/GenBank/DDBJ whole genome shotgun (WGS) entry which is preliminary data.</text>
</comment>
<dbReference type="SFLD" id="SFLDG01129">
    <property type="entry name" value="C1.5:_HAD__Beta-PGM__Phosphata"/>
    <property type="match status" value="1"/>
</dbReference>
<dbReference type="SFLD" id="SFLDS00003">
    <property type="entry name" value="Haloacid_Dehalogenase"/>
    <property type="match status" value="1"/>
</dbReference>
<dbReference type="EC" id="3.1.3.3" evidence="3"/>
<dbReference type="HAMAP" id="MF_02240">
    <property type="entry name" value="PSP"/>
    <property type="match status" value="1"/>
</dbReference>
<evidence type="ECO:0000256" key="2">
    <source>
        <dbReference type="ARBA" id="ARBA00022842"/>
    </source>
</evidence>
<keyword evidence="2 3" id="KW-0460">Magnesium</keyword>
<accession>A0A365L6C6</accession>
<keyword evidence="1 3" id="KW-0378">Hydrolase</keyword>
<dbReference type="InterPro" id="IPR036412">
    <property type="entry name" value="HAD-like_sf"/>
</dbReference>
<dbReference type="InterPro" id="IPR051400">
    <property type="entry name" value="HAD-like_hydrolase"/>
</dbReference>
<gene>
    <name evidence="4" type="ORF">DP120_01200</name>
</gene>
<dbReference type="EMBL" id="QLZR01000001">
    <property type="protein sequence ID" value="RAZ80935.1"/>
    <property type="molecule type" value="Genomic_DNA"/>
</dbReference>
<dbReference type="InterPro" id="IPR023214">
    <property type="entry name" value="HAD_sf"/>
</dbReference>
<comment type="pathway">
    <text evidence="3">Amino-acid biosynthesis; L-serine biosynthesis; L-serine from 3-phospho-D-glycerate: step 3/3.</text>
</comment>
<evidence type="ECO:0000313" key="5">
    <source>
        <dbReference type="Proteomes" id="UP000251002"/>
    </source>
</evidence>
<dbReference type="GO" id="GO:0036424">
    <property type="term" value="F:L-phosphoserine phosphatase activity"/>
    <property type="evidence" value="ECO:0007669"/>
    <property type="project" value="UniProtKB-UniRule"/>
</dbReference>
<dbReference type="SUPFAM" id="SSF56784">
    <property type="entry name" value="HAD-like"/>
    <property type="match status" value="1"/>
</dbReference>
<keyword evidence="3" id="KW-0028">Amino-acid biosynthesis</keyword>
<dbReference type="RefSeq" id="WP_112221362.1">
    <property type="nucleotide sequence ID" value="NZ_CP047673.1"/>
</dbReference>
<proteinExistence type="inferred from homology"/>
<sequence>MIKTIMFDLDDTLLWDKKSVEVSLHLTCLYAEAQCGVDASQLEQSIRSEAVAAYAETEVHEFTKSIGINPFEGLWGEFDDESEQFQVMKTLMPAYRRSAWTNALKKSGIDNAELGEKLSDYFPAMRQKNPFIFEETFQVLDQLKDRYQLVLLTNGSPSLQQTKLTMSPEIAPYFDAIIVSGAFGVGKPDASIFEYALSKTTSQKSEALMIGDNLLTDILGANRAGIKSVWVNREQKNAHDSISPDFEIRHLQELIPLLEGL</sequence>
<organism evidence="4 5">
    <name type="scientific">Planococcus halotolerans</name>
    <dbReference type="NCBI Taxonomy" id="2233542"/>
    <lineage>
        <taxon>Bacteria</taxon>
        <taxon>Bacillati</taxon>
        <taxon>Bacillota</taxon>
        <taxon>Bacilli</taxon>
        <taxon>Bacillales</taxon>
        <taxon>Caryophanaceae</taxon>
        <taxon>Planococcus</taxon>
    </lineage>
</organism>